<protein>
    <recommendedName>
        <fullName evidence="5">Small secreted domain DUF320</fullName>
    </recommendedName>
</protein>
<evidence type="ECO:0000256" key="2">
    <source>
        <dbReference type="SAM" id="SignalP"/>
    </source>
</evidence>
<evidence type="ECO:0000256" key="1">
    <source>
        <dbReference type="SAM" id="MobiDB-lite"/>
    </source>
</evidence>
<dbReference type="RefSeq" id="WP_252446700.1">
    <property type="nucleotide sequence ID" value="NZ_JAGSOV010000119.1"/>
</dbReference>
<evidence type="ECO:0000313" key="4">
    <source>
        <dbReference type="Proteomes" id="UP001165283"/>
    </source>
</evidence>
<gene>
    <name evidence="3" type="ORF">KDL28_39745</name>
</gene>
<organism evidence="3 4">
    <name type="scientific">Pseudonocardia humida</name>
    <dbReference type="NCBI Taxonomy" id="2800819"/>
    <lineage>
        <taxon>Bacteria</taxon>
        <taxon>Bacillati</taxon>
        <taxon>Actinomycetota</taxon>
        <taxon>Actinomycetes</taxon>
        <taxon>Pseudonocardiales</taxon>
        <taxon>Pseudonocardiaceae</taxon>
        <taxon>Pseudonocardia</taxon>
    </lineage>
</organism>
<accession>A0ABT1ADQ0</accession>
<keyword evidence="2" id="KW-0732">Signal</keyword>
<feature type="signal peptide" evidence="2">
    <location>
        <begin position="1"/>
        <end position="25"/>
    </location>
</feature>
<reference evidence="3" key="1">
    <citation type="submission" date="2021-04" db="EMBL/GenBank/DDBJ databases">
        <title>Pseudonocardia sp. nov., isolated from sandy soil of mangrove forest.</title>
        <authorList>
            <person name="Zan Z."/>
            <person name="Huang R."/>
            <person name="Liu W."/>
        </authorList>
    </citation>
    <scope>NUCLEOTIDE SEQUENCE</scope>
    <source>
        <strain evidence="3">S2-4</strain>
    </source>
</reference>
<keyword evidence="4" id="KW-1185">Reference proteome</keyword>
<proteinExistence type="predicted"/>
<dbReference type="EMBL" id="JAGSOV010000119">
    <property type="protein sequence ID" value="MCO1661195.1"/>
    <property type="molecule type" value="Genomic_DNA"/>
</dbReference>
<feature type="chain" id="PRO_5046191398" description="Small secreted domain DUF320" evidence="2">
    <location>
        <begin position="26"/>
        <end position="131"/>
    </location>
</feature>
<name>A0ABT1ADQ0_9PSEU</name>
<sequence>MLKKTGIIIATATAGLLAVGGLAFATTPHHDEPTRAGYTNVEQGNVGNDCQFAQTGPAIDSVLSGGDALIGAGGAAANVVAPISAPVQALNCTNVSVTDVIDDNSNNETTTATETEVEDSNNTVTAPAPGE</sequence>
<dbReference type="Proteomes" id="UP001165283">
    <property type="component" value="Unassembled WGS sequence"/>
</dbReference>
<evidence type="ECO:0000313" key="3">
    <source>
        <dbReference type="EMBL" id="MCO1661195.1"/>
    </source>
</evidence>
<evidence type="ECO:0008006" key="5">
    <source>
        <dbReference type="Google" id="ProtNLM"/>
    </source>
</evidence>
<feature type="region of interest" description="Disordered" evidence="1">
    <location>
        <begin position="100"/>
        <end position="131"/>
    </location>
</feature>
<comment type="caution">
    <text evidence="3">The sequence shown here is derived from an EMBL/GenBank/DDBJ whole genome shotgun (WGS) entry which is preliminary data.</text>
</comment>